<evidence type="ECO:0000313" key="7">
    <source>
        <dbReference type="Proteomes" id="UP000791440"/>
    </source>
</evidence>
<dbReference type="InterPro" id="IPR031311">
    <property type="entry name" value="CHIT_BIND_RR_consensus"/>
</dbReference>
<dbReference type="AlphaFoldDB" id="A0A921ZEB0"/>
<evidence type="ECO:0000256" key="1">
    <source>
        <dbReference type="ARBA" id="ARBA00022460"/>
    </source>
</evidence>
<dbReference type="PANTHER" id="PTHR10380">
    <property type="entry name" value="CUTICLE PROTEIN"/>
    <property type="match status" value="1"/>
</dbReference>
<evidence type="ECO:0000256" key="2">
    <source>
        <dbReference type="ARBA" id="ARBA00022729"/>
    </source>
</evidence>
<feature type="compositionally biased region" description="Low complexity" evidence="4">
    <location>
        <begin position="191"/>
        <end position="200"/>
    </location>
</feature>
<dbReference type="GO" id="GO:0062129">
    <property type="term" value="C:chitin-based extracellular matrix"/>
    <property type="evidence" value="ECO:0007669"/>
    <property type="project" value="TreeGrafter"/>
</dbReference>
<dbReference type="InterPro" id="IPR000618">
    <property type="entry name" value="Insect_cuticle"/>
</dbReference>
<dbReference type="EMBL" id="JH668502">
    <property type="protein sequence ID" value="KAG6455986.1"/>
    <property type="molecule type" value="Genomic_DNA"/>
</dbReference>
<proteinExistence type="predicted"/>
<feature type="signal peptide" evidence="5">
    <location>
        <begin position="1"/>
        <end position="16"/>
    </location>
</feature>
<keyword evidence="2 5" id="KW-0732">Signal</keyword>
<dbReference type="EMBL" id="JH668502">
    <property type="protein sequence ID" value="KAG6455985.1"/>
    <property type="molecule type" value="Genomic_DNA"/>
</dbReference>
<keyword evidence="7" id="KW-1185">Reference proteome</keyword>
<dbReference type="PROSITE" id="PS51155">
    <property type="entry name" value="CHIT_BIND_RR_2"/>
    <property type="match status" value="1"/>
</dbReference>
<name>A0A921ZEB0_MANSE</name>
<evidence type="ECO:0000313" key="6">
    <source>
        <dbReference type="EMBL" id="KAG6455985.1"/>
    </source>
</evidence>
<feature type="chain" id="PRO_5038276512" description="Cuticle protein" evidence="5">
    <location>
        <begin position="17"/>
        <end position="200"/>
    </location>
</feature>
<evidence type="ECO:0000256" key="3">
    <source>
        <dbReference type="PROSITE-ProRule" id="PRU00497"/>
    </source>
</evidence>
<accession>A0A921ZEB0</accession>
<gene>
    <name evidence="6" type="ORF">O3G_MSEX009505</name>
</gene>
<dbReference type="GO" id="GO:0008010">
    <property type="term" value="F:structural constituent of chitin-based larval cuticle"/>
    <property type="evidence" value="ECO:0007669"/>
    <property type="project" value="TreeGrafter"/>
</dbReference>
<evidence type="ECO:0000256" key="4">
    <source>
        <dbReference type="SAM" id="MobiDB-lite"/>
    </source>
</evidence>
<dbReference type="PROSITE" id="PS00233">
    <property type="entry name" value="CHIT_BIND_RR_1"/>
    <property type="match status" value="1"/>
</dbReference>
<reference evidence="6" key="1">
    <citation type="journal article" date="2016" name="Insect Biochem. Mol. Biol.">
        <title>Multifaceted biological insights from a draft genome sequence of the tobacco hornworm moth, Manduca sexta.</title>
        <authorList>
            <person name="Kanost M.R."/>
            <person name="Arrese E.L."/>
            <person name="Cao X."/>
            <person name="Chen Y.R."/>
            <person name="Chellapilla S."/>
            <person name="Goldsmith M.R."/>
            <person name="Grosse-Wilde E."/>
            <person name="Heckel D.G."/>
            <person name="Herndon N."/>
            <person name="Jiang H."/>
            <person name="Papanicolaou A."/>
            <person name="Qu J."/>
            <person name="Soulages J.L."/>
            <person name="Vogel H."/>
            <person name="Walters J."/>
            <person name="Waterhouse R.M."/>
            <person name="Ahn S.J."/>
            <person name="Almeida F.C."/>
            <person name="An C."/>
            <person name="Aqrawi P."/>
            <person name="Bretschneider A."/>
            <person name="Bryant W.B."/>
            <person name="Bucks S."/>
            <person name="Chao H."/>
            <person name="Chevignon G."/>
            <person name="Christen J.M."/>
            <person name="Clarke D.F."/>
            <person name="Dittmer N.T."/>
            <person name="Ferguson L.C.F."/>
            <person name="Garavelou S."/>
            <person name="Gordon K.H.J."/>
            <person name="Gunaratna R.T."/>
            <person name="Han Y."/>
            <person name="Hauser F."/>
            <person name="He Y."/>
            <person name="Heidel-Fischer H."/>
            <person name="Hirsh A."/>
            <person name="Hu Y."/>
            <person name="Jiang H."/>
            <person name="Kalra D."/>
            <person name="Klinner C."/>
            <person name="Konig C."/>
            <person name="Kovar C."/>
            <person name="Kroll A.R."/>
            <person name="Kuwar S.S."/>
            <person name="Lee S.L."/>
            <person name="Lehman R."/>
            <person name="Li K."/>
            <person name="Li Z."/>
            <person name="Liang H."/>
            <person name="Lovelace S."/>
            <person name="Lu Z."/>
            <person name="Mansfield J.H."/>
            <person name="McCulloch K.J."/>
            <person name="Mathew T."/>
            <person name="Morton B."/>
            <person name="Muzny D.M."/>
            <person name="Neunemann D."/>
            <person name="Ongeri F."/>
            <person name="Pauchet Y."/>
            <person name="Pu L.L."/>
            <person name="Pyrousis I."/>
            <person name="Rao X.J."/>
            <person name="Redding A."/>
            <person name="Roesel C."/>
            <person name="Sanchez-Gracia A."/>
            <person name="Schaack S."/>
            <person name="Shukla A."/>
            <person name="Tetreau G."/>
            <person name="Wang Y."/>
            <person name="Xiong G.H."/>
            <person name="Traut W."/>
            <person name="Walsh T.K."/>
            <person name="Worley K.C."/>
            <person name="Wu D."/>
            <person name="Wu W."/>
            <person name="Wu Y.Q."/>
            <person name="Zhang X."/>
            <person name="Zou Z."/>
            <person name="Zucker H."/>
            <person name="Briscoe A.D."/>
            <person name="Burmester T."/>
            <person name="Clem R.J."/>
            <person name="Feyereisen R."/>
            <person name="Grimmelikhuijzen C.J.P."/>
            <person name="Hamodrakas S.J."/>
            <person name="Hansson B.S."/>
            <person name="Huguet E."/>
            <person name="Jermiin L.S."/>
            <person name="Lan Q."/>
            <person name="Lehman H.K."/>
            <person name="Lorenzen M."/>
            <person name="Merzendorfer H."/>
            <person name="Michalopoulos I."/>
            <person name="Morton D.B."/>
            <person name="Muthukrishnan S."/>
            <person name="Oakeshott J.G."/>
            <person name="Palmer W."/>
            <person name="Park Y."/>
            <person name="Passarelli A.L."/>
            <person name="Rozas J."/>
            <person name="Schwartz L.M."/>
            <person name="Smith W."/>
            <person name="Southgate A."/>
            <person name="Vilcinskas A."/>
            <person name="Vogt R."/>
            <person name="Wang P."/>
            <person name="Werren J."/>
            <person name="Yu X.Q."/>
            <person name="Zhou J.J."/>
            <person name="Brown S.J."/>
            <person name="Scherer S.E."/>
            <person name="Richards S."/>
            <person name="Blissard G.W."/>
        </authorList>
    </citation>
    <scope>NUCLEOTIDE SEQUENCE</scope>
</reference>
<protein>
    <recommendedName>
        <fullName evidence="8">Cuticle protein</fullName>
    </recommendedName>
</protein>
<comment type="caution">
    <text evidence="6">The sequence shown here is derived from an EMBL/GenBank/DDBJ whole genome shotgun (WGS) entry which is preliminary data.</text>
</comment>
<dbReference type="Proteomes" id="UP000791440">
    <property type="component" value="Unassembled WGS sequence"/>
</dbReference>
<reference evidence="6" key="2">
    <citation type="submission" date="2020-12" db="EMBL/GenBank/DDBJ databases">
        <authorList>
            <person name="Kanost M."/>
        </authorList>
    </citation>
    <scope>NUCLEOTIDE SEQUENCE</scope>
</reference>
<organism evidence="6 7">
    <name type="scientific">Manduca sexta</name>
    <name type="common">Tobacco hawkmoth</name>
    <name type="synonym">Tobacco hornworm</name>
    <dbReference type="NCBI Taxonomy" id="7130"/>
    <lineage>
        <taxon>Eukaryota</taxon>
        <taxon>Metazoa</taxon>
        <taxon>Ecdysozoa</taxon>
        <taxon>Arthropoda</taxon>
        <taxon>Hexapoda</taxon>
        <taxon>Insecta</taxon>
        <taxon>Pterygota</taxon>
        <taxon>Neoptera</taxon>
        <taxon>Endopterygota</taxon>
        <taxon>Lepidoptera</taxon>
        <taxon>Glossata</taxon>
        <taxon>Ditrysia</taxon>
        <taxon>Bombycoidea</taxon>
        <taxon>Sphingidae</taxon>
        <taxon>Sphinginae</taxon>
        <taxon>Sphingini</taxon>
        <taxon>Manduca</taxon>
    </lineage>
</organism>
<feature type="region of interest" description="Disordered" evidence="4">
    <location>
        <begin position="170"/>
        <end position="200"/>
    </location>
</feature>
<evidence type="ECO:0008006" key="8">
    <source>
        <dbReference type="Google" id="ProtNLM"/>
    </source>
</evidence>
<keyword evidence="1 3" id="KW-0193">Cuticle</keyword>
<dbReference type="InterPro" id="IPR050468">
    <property type="entry name" value="Cuticle_Struct_Prot"/>
</dbReference>
<evidence type="ECO:0000256" key="5">
    <source>
        <dbReference type="SAM" id="SignalP"/>
    </source>
</evidence>
<dbReference type="PANTHER" id="PTHR10380:SF173">
    <property type="entry name" value="CUTICULAR PROTEIN 47EF, ISOFORM C-RELATED"/>
    <property type="match status" value="1"/>
</dbReference>
<sequence length="200" mass="21710">MKFFTPLTAIIAAASAGQILTNQRAENYDNAAQIYQSALEYQQHGLYSNQPQTFAADAPYHSRPAAEKTAKILSFILENDGHGYQYAYETENGIKVQEAGVGQGKGHTAQGAYSYTGDDGHEYSVSYMADEHGFRVQGAHLPTPPPVPEVIAKALEQNARDEAAGVYDDGHYEEPMYSSSYEHASPPAPAAAPASVYHHK</sequence>
<dbReference type="Pfam" id="PF00379">
    <property type="entry name" value="Chitin_bind_4"/>
    <property type="match status" value="1"/>
</dbReference>